<keyword evidence="9 16" id="KW-0418">Kinase</keyword>
<dbReference type="PANTHER" id="PTHR43547">
    <property type="entry name" value="TWO-COMPONENT HISTIDINE KINASE"/>
    <property type="match status" value="1"/>
</dbReference>
<feature type="transmembrane region" description="Helical" evidence="14">
    <location>
        <begin position="169"/>
        <end position="191"/>
    </location>
</feature>
<dbReference type="SUPFAM" id="SSF55890">
    <property type="entry name" value="Sporulation response regulatory protein Spo0B"/>
    <property type="match status" value="1"/>
</dbReference>
<evidence type="ECO:0000256" key="9">
    <source>
        <dbReference type="ARBA" id="ARBA00022777"/>
    </source>
</evidence>
<keyword evidence="12" id="KW-0902">Two-component regulatory system</keyword>
<keyword evidence="5" id="KW-0597">Phosphoprotein</keyword>
<comment type="subcellular location">
    <subcellularLocation>
        <location evidence="2">Cell membrane</location>
        <topology evidence="2">Multi-pass membrane protein</topology>
    </subcellularLocation>
</comment>
<accession>A0A1M6J860</accession>
<dbReference type="SUPFAM" id="SSF103190">
    <property type="entry name" value="Sensory domain-like"/>
    <property type="match status" value="1"/>
</dbReference>
<evidence type="ECO:0000259" key="15">
    <source>
        <dbReference type="PROSITE" id="PS50109"/>
    </source>
</evidence>
<dbReference type="InterPro" id="IPR039506">
    <property type="entry name" value="SPOB_a"/>
</dbReference>
<dbReference type="SUPFAM" id="SSF55785">
    <property type="entry name" value="PYP-like sensor domain (PAS domain)"/>
    <property type="match status" value="1"/>
</dbReference>
<evidence type="ECO:0000256" key="3">
    <source>
        <dbReference type="ARBA" id="ARBA00012438"/>
    </source>
</evidence>
<dbReference type="PROSITE" id="PS50109">
    <property type="entry name" value="HIS_KIN"/>
    <property type="match status" value="1"/>
</dbReference>
<dbReference type="Gene3D" id="3.30.450.20">
    <property type="entry name" value="PAS domain"/>
    <property type="match status" value="2"/>
</dbReference>
<keyword evidence="11 14" id="KW-1133">Transmembrane helix</keyword>
<dbReference type="Gene3D" id="3.30.565.10">
    <property type="entry name" value="Histidine kinase-like ATPase, C-terminal domain"/>
    <property type="match status" value="1"/>
</dbReference>
<evidence type="ECO:0000256" key="14">
    <source>
        <dbReference type="SAM" id="Phobius"/>
    </source>
</evidence>
<evidence type="ECO:0000256" key="2">
    <source>
        <dbReference type="ARBA" id="ARBA00004651"/>
    </source>
</evidence>
<evidence type="ECO:0000256" key="7">
    <source>
        <dbReference type="ARBA" id="ARBA00022692"/>
    </source>
</evidence>
<evidence type="ECO:0000256" key="4">
    <source>
        <dbReference type="ARBA" id="ARBA00022475"/>
    </source>
</evidence>
<dbReference type="Pfam" id="PF14689">
    <property type="entry name" value="SPOB_a"/>
    <property type="match status" value="1"/>
</dbReference>
<evidence type="ECO:0000256" key="6">
    <source>
        <dbReference type="ARBA" id="ARBA00022679"/>
    </source>
</evidence>
<keyword evidence="10" id="KW-0067">ATP-binding</keyword>
<dbReference type="Gene3D" id="1.10.287.130">
    <property type="match status" value="1"/>
</dbReference>
<comment type="catalytic activity">
    <reaction evidence="1">
        <text>ATP + protein L-histidine = ADP + protein N-phospho-L-histidine.</text>
        <dbReference type="EC" id="2.7.13.3"/>
    </reaction>
</comment>
<dbReference type="InterPro" id="IPR033463">
    <property type="entry name" value="sCache_3"/>
</dbReference>
<dbReference type="EC" id="2.7.13.3" evidence="3"/>
<evidence type="ECO:0000256" key="5">
    <source>
        <dbReference type="ARBA" id="ARBA00022553"/>
    </source>
</evidence>
<dbReference type="GO" id="GO:0005886">
    <property type="term" value="C:plasma membrane"/>
    <property type="evidence" value="ECO:0007669"/>
    <property type="project" value="UniProtKB-SubCell"/>
</dbReference>
<dbReference type="InterPro" id="IPR003594">
    <property type="entry name" value="HATPase_dom"/>
</dbReference>
<keyword evidence="7 14" id="KW-0812">Transmembrane</keyword>
<evidence type="ECO:0000256" key="12">
    <source>
        <dbReference type="ARBA" id="ARBA00023012"/>
    </source>
</evidence>
<dbReference type="Proteomes" id="UP000184052">
    <property type="component" value="Unassembled WGS sequence"/>
</dbReference>
<dbReference type="InterPro" id="IPR035965">
    <property type="entry name" value="PAS-like_dom_sf"/>
</dbReference>
<dbReference type="AlphaFoldDB" id="A0A1M6J860"/>
<dbReference type="SUPFAM" id="SSF55874">
    <property type="entry name" value="ATPase domain of HSP90 chaperone/DNA topoisomerase II/histidine kinase"/>
    <property type="match status" value="1"/>
</dbReference>
<sequence length="527" mass="58414">MKNMSLSKKISLLVILLIFISMTISTISDVSSELKTIDYYSKQNIMNLAQAVSRNKTVIDGLINMESGPVQEYTQGILQNTENVEFITVANLDSIRLSHPNPENIGGTFSGNDEDRVVNTGESYHTESLGTLGVSLRAFAPVYDYDDNLIGFVSAGTLSKNIEEVRKKAIMDSMVTVTIGLLIGLLGTILLSRNIKKSILGLEPFEIAALYNEKEAMLNAVNEGLVAIDRDSNITMINDAAMKSMKIDESSGTIIGKNIIEVIPESKLPRVLETGISEVNEDIIIKNTAYITNRVPIKDKDETIGAMASFVDKTEVMNLAEELTGVRQLVEALRANQHEFKNKLHVLLGFLHVKDYEMAEEYIMDTYERQEEIVGLVSKRILNRTVAALILGKFSRAKELNINFTMDKLSSLSNETFPYNNNLVTIIGNLIENAFEAVSISGKRKKIVELKLMETESIIEINVSDNGTGIKPGIRELIFDRGFTTKEENTGVGLFLTMKSVRSMNGTVEMDSSEGEGTKFNIILHKE</sequence>
<protein>
    <recommendedName>
        <fullName evidence="3">histidine kinase</fullName>
        <ecNumber evidence="3">2.7.13.3</ecNumber>
    </recommendedName>
</protein>
<dbReference type="Pfam" id="PF02518">
    <property type="entry name" value="HATPase_c"/>
    <property type="match status" value="1"/>
</dbReference>
<dbReference type="CDD" id="cd00130">
    <property type="entry name" value="PAS"/>
    <property type="match status" value="1"/>
</dbReference>
<dbReference type="RefSeq" id="WP_073049952.1">
    <property type="nucleotide sequence ID" value="NZ_FQZL01000020.1"/>
</dbReference>
<proteinExistence type="predicted"/>
<dbReference type="PANTHER" id="PTHR43547:SF10">
    <property type="entry name" value="SENSOR HISTIDINE KINASE DCUS"/>
    <property type="match status" value="1"/>
</dbReference>
<dbReference type="STRING" id="1121476.SAMN02745751_02541"/>
<reference evidence="16 17" key="1">
    <citation type="submission" date="2016-11" db="EMBL/GenBank/DDBJ databases">
        <authorList>
            <person name="Jaros S."/>
            <person name="Januszkiewicz K."/>
            <person name="Wedrychowicz H."/>
        </authorList>
    </citation>
    <scope>NUCLEOTIDE SEQUENCE [LARGE SCALE GENOMIC DNA]</scope>
    <source>
        <strain evidence="16 17">DSM 17477</strain>
    </source>
</reference>
<keyword evidence="6" id="KW-0808">Transferase</keyword>
<dbReference type="SMART" id="SM00091">
    <property type="entry name" value="PAS"/>
    <property type="match status" value="1"/>
</dbReference>
<dbReference type="PRINTS" id="PR00344">
    <property type="entry name" value="BCTRLSENSOR"/>
</dbReference>
<dbReference type="SMART" id="SM00387">
    <property type="entry name" value="HATPase_c"/>
    <property type="match status" value="1"/>
</dbReference>
<dbReference type="InterPro" id="IPR004358">
    <property type="entry name" value="Sig_transdc_His_kin-like_C"/>
</dbReference>
<evidence type="ECO:0000313" key="17">
    <source>
        <dbReference type="Proteomes" id="UP000184052"/>
    </source>
</evidence>
<feature type="domain" description="Histidine kinase" evidence="15">
    <location>
        <begin position="335"/>
        <end position="527"/>
    </location>
</feature>
<evidence type="ECO:0000256" key="8">
    <source>
        <dbReference type="ARBA" id="ARBA00022741"/>
    </source>
</evidence>
<keyword evidence="8" id="KW-0547">Nucleotide-binding</keyword>
<dbReference type="OrthoDB" id="1634477at2"/>
<dbReference type="InterPro" id="IPR036890">
    <property type="entry name" value="HATPase_C_sf"/>
</dbReference>
<dbReference type="InterPro" id="IPR000014">
    <property type="entry name" value="PAS"/>
</dbReference>
<evidence type="ECO:0000256" key="13">
    <source>
        <dbReference type="ARBA" id="ARBA00023136"/>
    </source>
</evidence>
<gene>
    <name evidence="16" type="ORF">SAMN02745751_02541</name>
</gene>
<keyword evidence="13 14" id="KW-0472">Membrane</keyword>
<evidence type="ECO:0000256" key="1">
    <source>
        <dbReference type="ARBA" id="ARBA00000085"/>
    </source>
</evidence>
<evidence type="ECO:0000256" key="10">
    <source>
        <dbReference type="ARBA" id="ARBA00022840"/>
    </source>
</evidence>
<evidence type="ECO:0000313" key="16">
    <source>
        <dbReference type="EMBL" id="SHJ42866.1"/>
    </source>
</evidence>
<dbReference type="InterPro" id="IPR016120">
    <property type="entry name" value="Sig_transdc_His_kin_SpoOB"/>
</dbReference>
<dbReference type="InterPro" id="IPR029151">
    <property type="entry name" value="Sensor-like_sf"/>
</dbReference>
<dbReference type="FunFam" id="3.30.450.20:FF:000018">
    <property type="entry name" value="Sensor histidine kinase DcuS"/>
    <property type="match status" value="1"/>
</dbReference>
<organism evidence="16 17">
    <name type="scientific">Dethiosulfatibacter aminovorans DSM 17477</name>
    <dbReference type="NCBI Taxonomy" id="1121476"/>
    <lineage>
        <taxon>Bacteria</taxon>
        <taxon>Bacillati</taxon>
        <taxon>Bacillota</taxon>
        <taxon>Tissierellia</taxon>
        <taxon>Dethiosulfatibacter</taxon>
    </lineage>
</organism>
<dbReference type="Pfam" id="PF17203">
    <property type="entry name" value="sCache_3_2"/>
    <property type="match status" value="1"/>
</dbReference>
<keyword evidence="17" id="KW-1185">Reference proteome</keyword>
<dbReference type="EMBL" id="FQZL01000020">
    <property type="protein sequence ID" value="SHJ42866.1"/>
    <property type="molecule type" value="Genomic_DNA"/>
</dbReference>
<dbReference type="GO" id="GO:0005524">
    <property type="term" value="F:ATP binding"/>
    <property type="evidence" value="ECO:0007669"/>
    <property type="project" value="UniProtKB-KW"/>
</dbReference>
<name>A0A1M6J860_9FIRM</name>
<dbReference type="InterPro" id="IPR005467">
    <property type="entry name" value="His_kinase_dom"/>
</dbReference>
<dbReference type="GO" id="GO:0000155">
    <property type="term" value="F:phosphorelay sensor kinase activity"/>
    <property type="evidence" value="ECO:0007669"/>
    <property type="project" value="InterPro"/>
</dbReference>
<keyword evidence="4" id="KW-1003">Cell membrane</keyword>
<evidence type="ECO:0000256" key="11">
    <source>
        <dbReference type="ARBA" id="ARBA00022989"/>
    </source>
</evidence>